<reference evidence="9 10" key="1">
    <citation type="submission" date="2021-08" db="EMBL/GenBank/DDBJ databases">
        <authorList>
            <person name="Peeters C."/>
        </authorList>
    </citation>
    <scope>NUCLEOTIDE SEQUENCE [LARGE SCALE GENOMIC DNA]</scope>
    <source>
        <strain evidence="9 10">LMG 23994</strain>
    </source>
</reference>
<protein>
    <recommendedName>
        <fullName evidence="7">TRAP transporter large permease protein</fullName>
    </recommendedName>
</protein>
<feature type="transmembrane region" description="Helical" evidence="7">
    <location>
        <begin position="332"/>
        <end position="359"/>
    </location>
</feature>
<feature type="transmembrane region" description="Helical" evidence="7">
    <location>
        <begin position="163"/>
        <end position="184"/>
    </location>
</feature>
<evidence type="ECO:0000256" key="6">
    <source>
        <dbReference type="ARBA" id="ARBA00023136"/>
    </source>
</evidence>
<keyword evidence="10" id="KW-1185">Reference proteome</keyword>
<keyword evidence="2" id="KW-1003">Cell membrane</keyword>
<dbReference type="PANTHER" id="PTHR33362:SF3">
    <property type="entry name" value="SIALIC ACID TRAP TRANSPORTER PERMEASE PROTEIN SIAT"/>
    <property type="match status" value="1"/>
</dbReference>
<evidence type="ECO:0000256" key="2">
    <source>
        <dbReference type="ARBA" id="ARBA00022475"/>
    </source>
</evidence>
<organism evidence="9 10">
    <name type="scientific">Cupriavidus pinatubonensis</name>
    <dbReference type="NCBI Taxonomy" id="248026"/>
    <lineage>
        <taxon>Bacteria</taxon>
        <taxon>Pseudomonadati</taxon>
        <taxon>Pseudomonadota</taxon>
        <taxon>Betaproteobacteria</taxon>
        <taxon>Burkholderiales</taxon>
        <taxon>Burkholderiaceae</taxon>
        <taxon>Cupriavidus</taxon>
    </lineage>
</organism>
<dbReference type="PANTHER" id="PTHR33362">
    <property type="entry name" value="SIALIC ACID TRAP TRANSPORTER PERMEASE PROTEIN SIAT-RELATED"/>
    <property type="match status" value="1"/>
</dbReference>
<keyword evidence="5 7" id="KW-1133">Transmembrane helix</keyword>
<feature type="transmembrane region" description="Helical" evidence="7">
    <location>
        <begin position="135"/>
        <end position="157"/>
    </location>
</feature>
<feature type="transmembrane region" description="Helical" evidence="7">
    <location>
        <begin position="77"/>
        <end position="100"/>
    </location>
</feature>
<comment type="similarity">
    <text evidence="7">Belongs to the TRAP transporter large permease family.</text>
</comment>
<feature type="transmembrane region" description="Helical" evidence="7">
    <location>
        <begin position="365"/>
        <end position="385"/>
    </location>
</feature>
<dbReference type="InterPro" id="IPR010656">
    <property type="entry name" value="DctM"/>
</dbReference>
<keyword evidence="6 7" id="KW-0472">Membrane</keyword>
<proteinExistence type="inferred from homology"/>
<keyword evidence="7" id="KW-0813">Transport</keyword>
<feature type="domain" description="TRAP C4-dicarboxylate transport system permease DctM subunit" evidence="8">
    <location>
        <begin position="8"/>
        <end position="412"/>
    </location>
</feature>
<dbReference type="NCBIfam" id="TIGR00786">
    <property type="entry name" value="dctM"/>
    <property type="match status" value="1"/>
</dbReference>
<gene>
    <name evidence="9" type="primary">dctM_1</name>
    <name evidence="9" type="ORF">LMG23994_00959</name>
</gene>
<feature type="transmembrane region" description="Helical" evidence="7">
    <location>
        <begin position="392"/>
        <end position="412"/>
    </location>
</feature>
<feature type="transmembrane region" description="Helical" evidence="7">
    <location>
        <begin position="46"/>
        <end position="65"/>
    </location>
</feature>
<dbReference type="PIRSF" id="PIRSF006066">
    <property type="entry name" value="HI0050"/>
    <property type="match status" value="1"/>
</dbReference>
<dbReference type="Proteomes" id="UP000701702">
    <property type="component" value="Unassembled WGS sequence"/>
</dbReference>
<evidence type="ECO:0000313" key="9">
    <source>
        <dbReference type="EMBL" id="CAG9166337.1"/>
    </source>
</evidence>
<evidence type="ECO:0000256" key="4">
    <source>
        <dbReference type="ARBA" id="ARBA00022692"/>
    </source>
</evidence>
<dbReference type="Pfam" id="PF06808">
    <property type="entry name" value="DctM"/>
    <property type="match status" value="1"/>
</dbReference>
<evidence type="ECO:0000313" key="10">
    <source>
        <dbReference type="Proteomes" id="UP000701702"/>
    </source>
</evidence>
<comment type="subcellular location">
    <subcellularLocation>
        <location evidence="1 7">Cell inner membrane</location>
        <topology evidence="1 7">Multi-pass membrane protein</topology>
    </subcellularLocation>
</comment>
<evidence type="ECO:0000259" key="8">
    <source>
        <dbReference type="Pfam" id="PF06808"/>
    </source>
</evidence>
<feature type="transmembrane region" description="Helical" evidence="7">
    <location>
        <begin position="238"/>
        <end position="260"/>
    </location>
</feature>
<accession>A0ABM8WG81</accession>
<dbReference type="EMBL" id="CAJZAF010000003">
    <property type="protein sequence ID" value="CAG9166337.1"/>
    <property type="molecule type" value="Genomic_DNA"/>
</dbReference>
<dbReference type="RefSeq" id="WP_224000261.1">
    <property type="nucleotide sequence ID" value="NZ_CAJZAF010000003.1"/>
</dbReference>
<name>A0ABM8WG81_9BURK</name>
<comment type="subunit">
    <text evidence="7">The complex comprises the extracytoplasmic solute receptor protein and the two transmembrane proteins.</text>
</comment>
<keyword evidence="3 7" id="KW-0997">Cell inner membrane</keyword>
<feature type="transmembrane region" description="Helical" evidence="7">
    <location>
        <begin position="272"/>
        <end position="289"/>
    </location>
</feature>
<feature type="transmembrane region" description="Helical" evidence="7">
    <location>
        <begin position="301"/>
        <end position="320"/>
    </location>
</feature>
<sequence>MWALGLGAGLLGLGVPVAVCIGIAAALALAANGTPLLVIPQQLFSNLNNFSLLAIPFFMLTGAIMDSGGVSKRLIEFSQALVGFIRGGIGHVTIVASMFFADLSGSATADTAAIGSVMIPGMVKKGYARPFAVALQSAAGSLGLLSPVSMSMLVYAYTANVSVGTMFVAGILPMALVVVSFMVVNYMTAVRNNYTAVEPFSARKLWSSFKEAFWALLTPVIILGGILGGVFTPVEAGVVAAIYVTVVSRFVFKSLTLAHFGEILKKTAVNTTRVTFLLGLAFVLGRYLIEAQVPSQVANSFLLLTTSAVLLLILINLFLIATHTVLETISSIVVVIPVFMPLVTQMGIDPIVFGVIVLINSAIGINLPPIGFCLFTAASIGGVSVEKATKAILPFIGALIVDLALIIAFPAIPRFLPNLLGMS</sequence>
<comment type="caution">
    <text evidence="9">The sequence shown here is derived from an EMBL/GenBank/DDBJ whole genome shotgun (WGS) entry which is preliminary data.</text>
</comment>
<evidence type="ECO:0000256" key="1">
    <source>
        <dbReference type="ARBA" id="ARBA00004429"/>
    </source>
</evidence>
<feature type="transmembrane region" description="Helical" evidence="7">
    <location>
        <begin position="212"/>
        <end position="232"/>
    </location>
</feature>
<comment type="function">
    <text evidence="7">Part of the tripartite ATP-independent periplasmic (TRAP) transport system.</text>
</comment>
<evidence type="ECO:0000256" key="3">
    <source>
        <dbReference type="ARBA" id="ARBA00022519"/>
    </source>
</evidence>
<evidence type="ECO:0000256" key="5">
    <source>
        <dbReference type="ARBA" id="ARBA00022989"/>
    </source>
</evidence>
<keyword evidence="4 7" id="KW-0812">Transmembrane</keyword>
<evidence type="ECO:0000256" key="7">
    <source>
        <dbReference type="RuleBase" id="RU369079"/>
    </source>
</evidence>
<dbReference type="InterPro" id="IPR004681">
    <property type="entry name" value="TRAP_DctM"/>
</dbReference>